<keyword evidence="1" id="KW-0812">Transmembrane</keyword>
<feature type="transmembrane region" description="Helical" evidence="1">
    <location>
        <begin position="42"/>
        <end position="63"/>
    </location>
</feature>
<keyword evidence="1" id="KW-1133">Transmembrane helix</keyword>
<dbReference type="AlphaFoldDB" id="A0AAC9RP24"/>
<accession>A0AAC9RP24</accession>
<dbReference type="KEGG" id="slz:B5P37_05575"/>
<evidence type="ECO:0000313" key="3">
    <source>
        <dbReference type="Proteomes" id="UP000242864"/>
    </source>
</evidence>
<feature type="transmembrane region" description="Helical" evidence="1">
    <location>
        <begin position="6"/>
        <end position="22"/>
    </location>
</feature>
<proteinExistence type="predicted"/>
<sequence length="93" mass="10437">MRYAVGISFAILILLTGAWLIIFNRKQPIISFFPNHARTNVLIGQSFLILSLIYLIIVLLLPIQISGMLLLYVGLSVLDLIIVYILLKVAVIK</sequence>
<name>A0AAC9RP24_9STAP</name>
<gene>
    <name evidence="2" type="ORF">B5P37_05575</name>
</gene>
<keyword evidence="3" id="KW-1185">Reference proteome</keyword>
<evidence type="ECO:0000313" key="2">
    <source>
        <dbReference type="EMBL" id="ARJ50826.1"/>
    </source>
</evidence>
<dbReference type="Proteomes" id="UP000242864">
    <property type="component" value="Chromosome"/>
</dbReference>
<dbReference type="RefSeq" id="WP_085237304.1">
    <property type="nucleotide sequence ID" value="NZ_CP020773.1"/>
</dbReference>
<protein>
    <recommendedName>
        <fullName evidence="4">DUF3784 domain-containing protein</fullName>
    </recommendedName>
</protein>
<reference evidence="2 3" key="1">
    <citation type="submission" date="2017-04" db="EMBL/GenBank/DDBJ databases">
        <authorList>
            <person name="Veseli I.A."/>
            <person name="Tang C."/>
            <person name="Pombert J.-F."/>
        </authorList>
    </citation>
    <scope>NUCLEOTIDE SEQUENCE [LARGE SCALE GENOMIC DNA]</scope>
    <source>
        <strain evidence="2 3">ATCC 700373</strain>
    </source>
</reference>
<feature type="transmembrane region" description="Helical" evidence="1">
    <location>
        <begin position="69"/>
        <end position="87"/>
    </location>
</feature>
<evidence type="ECO:0000256" key="1">
    <source>
        <dbReference type="SAM" id="Phobius"/>
    </source>
</evidence>
<evidence type="ECO:0008006" key="4">
    <source>
        <dbReference type="Google" id="ProtNLM"/>
    </source>
</evidence>
<organism evidence="2 3">
    <name type="scientific">Staphylococcus lutrae</name>
    <dbReference type="NCBI Taxonomy" id="155085"/>
    <lineage>
        <taxon>Bacteria</taxon>
        <taxon>Bacillati</taxon>
        <taxon>Bacillota</taxon>
        <taxon>Bacilli</taxon>
        <taxon>Bacillales</taxon>
        <taxon>Staphylococcaceae</taxon>
        <taxon>Staphylococcus</taxon>
    </lineage>
</organism>
<keyword evidence="1" id="KW-0472">Membrane</keyword>
<dbReference type="EMBL" id="CP020773">
    <property type="protein sequence ID" value="ARJ50826.1"/>
    <property type="molecule type" value="Genomic_DNA"/>
</dbReference>